<dbReference type="InterPro" id="IPR006674">
    <property type="entry name" value="HD_domain"/>
</dbReference>
<evidence type="ECO:0000313" key="4">
    <source>
        <dbReference type="Proteomes" id="UP000185895"/>
    </source>
</evidence>
<feature type="domain" description="HD-GYP" evidence="2">
    <location>
        <begin position="149"/>
        <end position="341"/>
    </location>
</feature>
<evidence type="ECO:0000259" key="1">
    <source>
        <dbReference type="PROSITE" id="PS51831"/>
    </source>
</evidence>
<dbReference type="AlphaFoldDB" id="A0A1E7QZ41"/>
<dbReference type="Proteomes" id="UP000185895">
    <property type="component" value="Unassembled WGS sequence"/>
</dbReference>
<dbReference type="GO" id="GO:0008081">
    <property type="term" value="F:phosphoric diester hydrolase activity"/>
    <property type="evidence" value="ECO:0007669"/>
    <property type="project" value="UniProtKB-ARBA"/>
</dbReference>
<reference evidence="3 4" key="1">
    <citation type="submission" date="2016-09" db="EMBL/GenBank/DDBJ databases">
        <authorList>
            <person name="Capua I."/>
            <person name="De Benedictis P."/>
            <person name="Joannis T."/>
            <person name="Lombin L.H."/>
            <person name="Cattoli G."/>
        </authorList>
    </citation>
    <scope>NUCLEOTIDE SEQUENCE [LARGE SCALE GENOMIC DNA]</scope>
    <source>
        <strain evidence="3 4">ANC 4671</strain>
    </source>
</reference>
<dbReference type="OrthoDB" id="9802066at2"/>
<keyword evidence="4" id="KW-1185">Reference proteome</keyword>
<dbReference type="Pfam" id="PF13487">
    <property type="entry name" value="HD_5"/>
    <property type="match status" value="1"/>
</dbReference>
<dbReference type="PROSITE" id="PS51831">
    <property type="entry name" value="HD"/>
    <property type="match status" value="1"/>
</dbReference>
<dbReference type="InterPro" id="IPR037522">
    <property type="entry name" value="HD_GYP_dom"/>
</dbReference>
<sequence length="341" mass="39446">MSLSGRNSLRHAHHLEDHPLFSQQFMSASTALQIYSYTCRKTIYINQAFEQWLGYSLKEIEKPDYFLEKLIPLELPQTSNHPLHYIFYHPPQINFIELSIRSKDQQDYSAYAFIFLLEQHLVIIWQKLPTFISLPIQQFQENAEKKQFNDEESFHIINNLIKFQKVNDPYTVTHEHRVGLLCQAIGEELGWDQQACQRLYYCGLAHDIGKIAIPPEILHTTVRLNHAEKNLIRGHAVMTNEILKDIPFSFPLADIASQHHERMDGSGYPKGLTAQQILPESKILIVADVVEAMTLPRSYRKGLGLDAALKEIHRGCGTSYDTEVCQAVFRLFEQHKFAFPQ</sequence>
<dbReference type="Gene3D" id="1.10.3210.10">
    <property type="entry name" value="Hypothetical protein af1432"/>
    <property type="match status" value="1"/>
</dbReference>
<dbReference type="PROSITE" id="PS51832">
    <property type="entry name" value="HD_GYP"/>
    <property type="match status" value="1"/>
</dbReference>
<evidence type="ECO:0000313" key="3">
    <source>
        <dbReference type="EMBL" id="OEY92311.1"/>
    </source>
</evidence>
<dbReference type="CDD" id="cd00077">
    <property type="entry name" value="HDc"/>
    <property type="match status" value="1"/>
</dbReference>
<comment type="caution">
    <text evidence="3">The sequence shown here is derived from an EMBL/GenBank/DDBJ whole genome shotgun (WGS) entry which is preliminary data.</text>
</comment>
<organism evidence="3 4">
    <name type="scientific">Acinetobacter qingfengensis</name>
    <dbReference type="NCBI Taxonomy" id="1262585"/>
    <lineage>
        <taxon>Bacteria</taxon>
        <taxon>Pseudomonadati</taxon>
        <taxon>Pseudomonadota</taxon>
        <taxon>Gammaproteobacteria</taxon>
        <taxon>Moraxellales</taxon>
        <taxon>Moraxellaceae</taxon>
        <taxon>Acinetobacter</taxon>
    </lineage>
</organism>
<dbReference type="STRING" id="1262585.BJI46_06085"/>
<gene>
    <name evidence="3" type="ORF">BJI46_06085</name>
</gene>
<dbReference type="EMBL" id="MKKK01000067">
    <property type="protein sequence ID" value="OEY92311.1"/>
    <property type="molecule type" value="Genomic_DNA"/>
</dbReference>
<dbReference type="InterPro" id="IPR003607">
    <property type="entry name" value="HD/PDEase_dom"/>
</dbReference>
<dbReference type="PANTHER" id="PTHR43155">
    <property type="entry name" value="CYCLIC DI-GMP PHOSPHODIESTERASE PA4108-RELATED"/>
    <property type="match status" value="1"/>
</dbReference>
<evidence type="ECO:0000259" key="2">
    <source>
        <dbReference type="PROSITE" id="PS51832"/>
    </source>
</evidence>
<dbReference type="PANTHER" id="PTHR43155:SF2">
    <property type="entry name" value="CYCLIC DI-GMP PHOSPHODIESTERASE PA4108"/>
    <property type="match status" value="1"/>
</dbReference>
<name>A0A1E7QZ41_9GAMM</name>
<dbReference type="SUPFAM" id="SSF109604">
    <property type="entry name" value="HD-domain/PDEase-like"/>
    <property type="match status" value="1"/>
</dbReference>
<evidence type="ECO:0008006" key="5">
    <source>
        <dbReference type="Google" id="ProtNLM"/>
    </source>
</evidence>
<proteinExistence type="predicted"/>
<protein>
    <recommendedName>
        <fullName evidence="5">HD domain-containing protein</fullName>
    </recommendedName>
</protein>
<feature type="domain" description="HD" evidence="1">
    <location>
        <begin position="171"/>
        <end position="293"/>
    </location>
</feature>
<dbReference type="SMART" id="SM00471">
    <property type="entry name" value="HDc"/>
    <property type="match status" value="1"/>
</dbReference>
<accession>A0A1E7QZ41</accession>